<protein>
    <submittedName>
        <fullName evidence="2">Uncharacterized protein</fullName>
    </submittedName>
</protein>
<dbReference type="AlphaFoldDB" id="A0A6A6ZPQ1"/>
<proteinExistence type="predicted"/>
<feature type="region of interest" description="Disordered" evidence="1">
    <location>
        <begin position="1"/>
        <end position="90"/>
    </location>
</feature>
<evidence type="ECO:0000313" key="3">
    <source>
        <dbReference type="Proteomes" id="UP000799424"/>
    </source>
</evidence>
<evidence type="ECO:0000256" key="1">
    <source>
        <dbReference type="SAM" id="MobiDB-lite"/>
    </source>
</evidence>
<keyword evidence="3" id="KW-1185">Reference proteome</keyword>
<dbReference type="EMBL" id="MU006233">
    <property type="protein sequence ID" value="KAF2823062.1"/>
    <property type="molecule type" value="Genomic_DNA"/>
</dbReference>
<evidence type="ECO:0000313" key="2">
    <source>
        <dbReference type="EMBL" id="KAF2823062.1"/>
    </source>
</evidence>
<organism evidence="2 3">
    <name type="scientific">Ophiobolus disseminans</name>
    <dbReference type="NCBI Taxonomy" id="1469910"/>
    <lineage>
        <taxon>Eukaryota</taxon>
        <taxon>Fungi</taxon>
        <taxon>Dikarya</taxon>
        <taxon>Ascomycota</taxon>
        <taxon>Pezizomycotina</taxon>
        <taxon>Dothideomycetes</taxon>
        <taxon>Pleosporomycetidae</taxon>
        <taxon>Pleosporales</taxon>
        <taxon>Pleosporineae</taxon>
        <taxon>Phaeosphaeriaceae</taxon>
        <taxon>Ophiobolus</taxon>
    </lineage>
</organism>
<dbReference type="Proteomes" id="UP000799424">
    <property type="component" value="Unassembled WGS sequence"/>
</dbReference>
<feature type="compositionally biased region" description="Pro residues" evidence="1">
    <location>
        <begin position="32"/>
        <end position="45"/>
    </location>
</feature>
<feature type="compositionally biased region" description="Polar residues" evidence="1">
    <location>
        <begin position="68"/>
        <end position="90"/>
    </location>
</feature>
<reference evidence="2" key="1">
    <citation type="journal article" date="2020" name="Stud. Mycol.">
        <title>101 Dothideomycetes genomes: a test case for predicting lifestyles and emergence of pathogens.</title>
        <authorList>
            <person name="Haridas S."/>
            <person name="Albert R."/>
            <person name="Binder M."/>
            <person name="Bloem J."/>
            <person name="Labutti K."/>
            <person name="Salamov A."/>
            <person name="Andreopoulos B."/>
            <person name="Baker S."/>
            <person name="Barry K."/>
            <person name="Bills G."/>
            <person name="Bluhm B."/>
            <person name="Cannon C."/>
            <person name="Castanera R."/>
            <person name="Culley D."/>
            <person name="Daum C."/>
            <person name="Ezra D."/>
            <person name="Gonzalez J."/>
            <person name="Henrissat B."/>
            <person name="Kuo A."/>
            <person name="Liang C."/>
            <person name="Lipzen A."/>
            <person name="Lutzoni F."/>
            <person name="Magnuson J."/>
            <person name="Mondo S."/>
            <person name="Nolan M."/>
            <person name="Ohm R."/>
            <person name="Pangilinan J."/>
            <person name="Park H.-J."/>
            <person name="Ramirez L."/>
            <person name="Alfaro M."/>
            <person name="Sun H."/>
            <person name="Tritt A."/>
            <person name="Yoshinaga Y."/>
            <person name="Zwiers L.-H."/>
            <person name="Turgeon B."/>
            <person name="Goodwin S."/>
            <person name="Spatafora J."/>
            <person name="Crous P."/>
            <person name="Grigoriev I."/>
        </authorList>
    </citation>
    <scope>NUCLEOTIDE SEQUENCE</scope>
    <source>
        <strain evidence="2">CBS 113818</strain>
    </source>
</reference>
<gene>
    <name evidence="2" type="ORF">CC86DRAFT_75612</name>
</gene>
<name>A0A6A6ZPQ1_9PLEO</name>
<sequence length="102" mass="11270">MKKRTRRVFALPKIPPTSPIYERYSASLSTPSSPPPPPHPSPTPSSTPQTLNFASVHIPTPNALKTPLPSQNARPCSSTNIQDKLDSHNTAQKQVEIMSWRM</sequence>
<accession>A0A6A6ZPQ1</accession>